<evidence type="ECO:0000256" key="4">
    <source>
        <dbReference type="ARBA" id="ARBA00022598"/>
    </source>
</evidence>
<evidence type="ECO:0000256" key="8">
    <source>
        <dbReference type="HAMAP-Rule" id="MF_03222"/>
    </source>
</evidence>
<keyword evidence="13" id="KW-1185">Reference proteome</keyword>
<dbReference type="HAMAP" id="MF_01988">
    <property type="entry name" value="Succ_CoA_alpha"/>
    <property type="match status" value="1"/>
</dbReference>
<dbReference type="Pfam" id="PF02629">
    <property type="entry name" value="CoA_binding"/>
    <property type="match status" value="1"/>
</dbReference>
<evidence type="ECO:0000256" key="2">
    <source>
        <dbReference type="ARBA" id="ARBA00011412"/>
    </source>
</evidence>
<evidence type="ECO:0000256" key="7">
    <source>
        <dbReference type="ARBA" id="ARBA00061754"/>
    </source>
</evidence>
<dbReference type="Proteomes" id="UP000660262">
    <property type="component" value="Unassembled WGS sequence"/>
</dbReference>
<dbReference type="PRINTS" id="PR01798">
    <property type="entry name" value="SCOASYNTHASE"/>
</dbReference>
<dbReference type="InterPro" id="IPR033847">
    <property type="entry name" value="Citrt_syn/SCS-alpha_CS"/>
</dbReference>
<comment type="subunit">
    <text evidence="2">Heterooctamer of 4 alpha and 4 beta chains.</text>
</comment>
<feature type="binding site" evidence="8">
    <location>
        <position position="190"/>
    </location>
    <ligand>
        <name>substrate</name>
        <note>ligand shared with subunit beta</note>
    </ligand>
</feature>
<evidence type="ECO:0000256" key="10">
    <source>
        <dbReference type="RuleBase" id="RU000677"/>
    </source>
</evidence>
<feature type="binding site" evidence="8">
    <location>
        <position position="72"/>
    </location>
    <ligand>
        <name>CoA</name>
        <dbReference type="ChEBI" id="CHEBI:57287"/>
    </ligand>
</feature>
<comment type="subcellular location">
    <subcellularLocation>
        <location evidence="8">Mitochondrion</location>
    </subcellularLocation>
</comment>
<dbReference type="SMART" id="SM00881">
    <property type="entry name" value="CoA_binding"/>
    <property type="match status" value="1"/>
</dbReference>
<dbReference type="OrthoDB" id="1664372at2759"/>
<dbReference type="SUPFAM" id="SSF51735">
    <property type="entry name" value="NAD(P)-binding Rossmann-fold domains"/>
    <property type="match status" value="1"/>
</dbReference>
<reference evidence="12" key="1">
    <citation type="submission" date="2020-10" db="EMBL/GenBank/DDBJ databases">
        <title>Unveiling of a novel bifunctional photoreceptor, Dualchrome1, isolated from a cosmopolitan green alga.</title>
        <authorList>
            <person name="Suzuki S."/>
            <person name="Kawachi M."/>
        </authorList>
    </citation>
    <scope>NUCLEOTIDE SEQUENCE</scope>
    <source>
        <strain evidence="12">NIES 2893</strain>
    </source>
</reference>
<evidence type="ECO:0000313" key="13">
    <source>
        <dbReference type="Proteomes" id="UP000660262"/>
    </source>
</evidence>
<comment type="pathway">
    <text evidence="1 8">Carbohydrate metabolism; tricarboxylic acid cycle; succinate from succinyl-CoA (ligase route): step 1/1.</text>
</comment>
<dbReference type="PANTHER" id="PTHR11117:SF2">
    <property type="entry name" value="SUCCINATE--COA LIGASE [ADP_GDP-FORMING] SUBUNIT ALPHA, MITOCHONDRIAL"/>
    <property type="match status" value="1"/>
</dbReference>
<dbReference type="Gene3D" id="3.40.50.720">
    <property type="entry name" value="NAD(P)-binding Rossmann-like Domain"/>
    <property type="match status" value="1"/>
</dbReference>
<proteinExistence type="inferred from homology"/>
<dbReference type="NCBIfam" id="TIGR01019">
    <property type="entry name" value="sucCoAalpha"/>
    <property type="match status" value="1"/>
</dbReference>
<evidence type="ECO:0000313" key="12">
    <source>
        <dbReference type="EMBL" id="GHP03469.1"/>
    </source>
</evidence>
<dbReference type="EMBL" id="BNJQ01000005">
    <property type="protein sequence ID" value="GHP03469.1"/>
    <property type="molecule type" value="Genomic_DNA"/>
</dbReference>
<keyword evidence="3 8" id="KW-0816">Tricarboxylic acid cycle</keyword>
<dbReference type="AlphaFoldDB" id="A0A830HDN2"/>
<feature type="active site" description="Tele-phosphohistidine intermediate" evidence="8 9">
    <location>
        <position position="279"/>
    </location>
</feature>
<evidence type="ECO:0000256" key="9">
    <source>
        <dbReference type="PIRSR" id="PIRSR001553-1"/>
    </source>
</evidence>
<comment type="caution">
    <text evidence="12">The sequence shown here is derived from an EMBL/GenBank/DDBJ whole genome shotgun (WGS) entry which is preliminary data.</text>
</comment>
<dbReference type="InterPro" id="IPR036291">
    <property type="entry name" value="NAD(P)-bd_dom_sf"/>
</dbReference>
<dbReference type="GO" id="GO:0004776">
    <property type="term" value="F:succinate-CoA ligase (GDP-forming) activity"/>
    <property type="evidence" value="ECO:0007669"/>
    <property type="project" value="TreeGrafter"/>
</dbReference>
<dbReference type="NCBIfam" id="NF004230">
    <property type="entry name" value="PRK05678.1"/>
    <property type="match status" value="1"/>
</dbReference>
<accession>A0A830HDN2</accession>
<gene>
    <name evidence="12" type="ORF">PPROV_000222400</name>
</gene>
<feature type="binding site" evidence="8">
    <location>
        <begin position="125"/>
        <end position="127"/>
    </location>
    <ligand>
        <name>CoA</name>
        <dbReference type="ChEBI" id="CHEBI:57287"/>
    </ligand>
</feature>
<dbReference type="FunFam" id="3.40.50.720:FF:000002">
    <property type="entry name" value="Succinate--CoA ligase [ADP-forming] subunit alpha"/>
    <property type="match status" value="1"/>
</dbReference>
<dbReference type="InterPro" id="IPR005810">
    <property type="entry name" value="CoA_lig_alpha"/>
</dbReference>
<feature type="binding site" evidence="8">
    <location>
        <begin position="46"/>
        <end position="49"/>
    </location>
    <ligand>
        <name>CoA</name>
        <dbReference type="ChEBI" id="CHEBI:57287"/>
    </ligand>
</feature>
<dbReference type="InterPro" id="IPR016102">
    <property type="entry name" value="Succinyl-CoA_synth-like"/>
</dbReference>
<dbReference type="GO" id="GO:0000166">
    <property type="term" value="F:nucleotide binding"/>
    <property type="evidence" value="ECO:0007669"/>
    <property type="project" value="UniProtKB-KW"/>
</dbReference>
<organism evidence="12 13">
    <name type="scientific">Pycnococcus provasolii</name>
    <dbReference type="NCBI Taxonomy" id="41880"/>
    <lineage>
        <taxon>Eukaryota</taxon>
        <taxon>Viridiplantae</taxon>
        <taxon>Chlorophyta</taxon>
        <taxon>Pseudoscourfieldiophyceae</taxon>
        <taxon>Pseudoscourfieldiales</taxon>
        <taxon>Pycnococcaceae</taxon>
        <taxon>Pycnococcus</taxon>
    </lineage>
</organism>
<dbReference type="UniPathway" id="UPA00223">
    <property type="reaction ID" value="UER00999"/>
</dbReference>
<comment type="subunit">
    <text evidence="7">Heterodimer of an alpha and a beta subunit. Different beta subunits determine nucleotide specificity. Together with the ATP-specific beta subunit SUCLA2, forms an ADP-forming succinyl-CoA synthetase (A-SCS). Together with the GTP-specific beta subunit SUCLG2 forms a GDP-forming succinyl-CoA synthetase (G-SCS).</text>
</comment>
<feature type="domain" description="CoA-binding" evidence="11">
    <location>
        <begin position="33"/>
        <end position="129"/>
    </location>
</feature>
<dbReference type="GO" id="GO:0006099">
    <property type="term" value="P:tricarboxylic acid cycle"/>
    <property type="evidence" value="ECO:0007669"/>
    <property type="project" value="UniProtKB-UniRule"/>
</dbReference>
<dbReference type="PROSITE" id="PS00399">
    <property type="entry name" value="SUCCINYL_COA_LIG_2"/>
    <property type="match status" value="1"/>
</dbReference>
<dbReference type="GO" id="GO:0004775">
    <property type="term" value="F:succinate-CoA ligase (ADP-forming) activity"/>
    <property type="evidence" value="ECO:0007669"/>
    <property type="project" value="UniProtKB-UniRule"/>
</dbReference>
<keyword evidence="5 8" id="KW-0547">Nucleotide-binding</keyword>
<keyword evidence="4 8" id="KW-0436">Ligase</keyword>
<dbReference type="FunFam" id="3.40.50.261:FF:000005">
    <property type="entry name" value="Succinate--CoA ligase [ADP-forming] subunit alpha, mitochondrial"/>
    <property type="match status" value="1"/>
</dbReference>
<evidence type="ECO:0000256" key="3">
    <source>
        <dbReference type="ARBA" id="ARBA00022532"/>
    </source>
</evidence>
<comment type="similarity">
    <text evidence="8 10">Belongs to the succinate/malate CoA ligase alpha subunit family.</text>
</comment>
<comment type="catalytic activity">
    <reaction evidence="6 8">
        <text>succinate + ATP + CoA = succinyl-CoA + ADP + phosphate</text>
        <dbReference type="Rhea" id="RHEA:17661"/>
        <dbReference type="ChEBI" id="CHEBI:30031"/>
        <dbReference type="ChEBI" id="CHEBI:30616"/>
        <dbReference type="ChEBI" id="CHEBI:43474"/>
        <dbReference type="ChEBI" id="CHEBI:57287"/>
        <dbReference type="ChEBI" id="CHEBI:57292"/>
        <dbReference type="ChEBI" id="CHEBI:456216"/>
        <dbReference type="EC" id="6.2.1.5"/>
    </reaction>
</comment>
<dbReference type="SUPFAM" id="SSF52210">
    <property type="entry name" value="Succinyl-CoA synthetase domains"/>
    <property type="match status" value="1"/>
</dbReference>
<dbReference type="InterPro" id="IPR017440">
    <property type="entry name" value="Cit_synth/succinyl-CoA_lig_AS"/>
</dbReference>
<dbReference type="Gene3D" id="3.40.50.261">
    <property type="entry name" value="Succinyl-CoA synthetase domains"/>
    <property type="match status" value="1"/>
</dbReference>
<protein>
    <recommendedName>
        <fullName evidence="8">Succinate--CoA ligase [ADP-forming] subunit alpha, mitochondrial</fullName>
        <ecNumber evidence="8">6.2.1.5</ecNumber>
    </recommendedName>
    <alternativeName>
        <fullName evidence="8">Succinyl-CoA synthetase subunit alpha</fullName>
        <shortName evidence="8">SCS-alpha</shortName>
    </alternativeName>
</protein>
<dbReference type="PROSITE" id="PS01216">
    <property type="entry name" value="SUCCINYL_COA_LIG_1"/>
    <property type="match status" value="1"/>
</dbReference>
<comment type="function">
    <text evidence="8">Succinyl-CoA synthetase functions in the citric acid cycle (TCA), coupling the hydrolysis of succinyl-CoA to the synthesis of ATP and thus represents the only step of substrate-level phosphorylation in the TCA. The alpha subunit of the enzyme binds the substrates coenzyme A and phosphate, while succinate binding and nucleotide specificity is provided by the beta subunit.</text>
</comment>
<evidence type="ECO:0000256" key="1">
    <source>
        <dbReference type="ARBA" id="ARBA00005064"/>
    </source>
</evidence>
<evidence type="ECO:0000256" key="5">
    <source>
        <dbReference type="ARBA" id="ARBA00022741"/>
    </source>
</evidence>
<dbReference type="PANTHER" id="PTHR11117">
    <property type="entry name" value="SUCCINYL-COA LIGASE SUBUNIT ALPHA"/>
    <property type="match status" value="1"/>
</dbReference>
<evidence type="ECO:0000256" key="6">
    <source>
        <dbReference type="ARBA" id="ARBA00050456"/>
    </source>
</evidence>
<dbReference type="GO" id="GO:0009361">
    <property type="term" value="C:succinate-CoA ligase complex (ADP-forming)"/>
    <property type="evidence" value="ECO:0007669"/>
    <property type="project" value="TreeGrafter"/>
</dbReference>
<dbReference type="Pfam" id="PF00549">
    <property type="entry name" value="Ligase_CoA"/>
    <property type="match status" value="1"/>
</dbReference>
<sequence length="326" mass="33682">MSSMTVASMRLLTGLRTNTTGLPSRCYSTAAVFVDENTKVICQGFTGKNGTFHSEQAIAYGTKMVGGVTPKKGGTTHLGLPVFDSVADAKAETGANATAIYVPPPFAAKAILEAYEAEMELIVCITEGIPQHDMVKVKRAMMDGAGKTRLIGPNCPGIIKPGACKIGIMPGYIHTPGRIGIVSRSGTLTYEAVYQTTATGLGQSTVVGIGGDPFNGTNFVDCLERFVKDPQTEGIIMIGEIGGSAEEEAAAFIAESGTTKPVVSFIAGLTAPPGRRMGHAGAIVSGGKGTAQDKIKALEACGATVVQSPAGMGKAMLEIFKERGMA</sequence>
<dbReference type="InterPro" id="IPR005811">
    <property type="entry name" value="SUCC_ACL_C"/>
</dbReference>
<dbReference type="InterPro" id="IPR003781">
    <property type="entry name" value="CoA-bd"/>
</dbReference>
<evidence type="ECO:0000259" key="11">
    <source>
        <dbReference type="SMART" id="SM00881"/>
    </source>
</evidence>
<keyword evidence="8" id="KW-0496">Mitochondrion</keyword>
<dbReference type="EC" id="6.2.1.5" evidence="8"/>
<dbReference type="GO" id="GO:0005739">
    <property type="term" value="C:mitochondrion"/>
    <property type="evidence" value="ECO:0007669"/>
    <property type="project" value="UniProtKB-SubCell"/>
</dbReference>
<dbReference type="PIRSF" id="PIRSF001553">
    <property type="entry name" value="SucCS_alpha"/>
    <property type="match status" value="1"/>
</dbReference>
<name>A0A830HDN2_9CHLO</name>